<reference evidence="1 2" key="1">
    <citation type="submission" date="2019-09" db="EMBL/GenBank/DDBJ databases">
        <authorList>
            <person name="Kevbrin V."/>
            <person name="Grouzdev D.S."/>
        </authorList>
    </citation>
    <scope>NUCLEOTIDE SEQUENCE [LARGE SCALE GENOMIC DNA]</scope>
    <source>
        <strain evidence="1 2">G-192</strain>
    </source>
</reference>
<dbReference type="InterPro" id="IPR010845">
    <property type="entry name" value="FlaF"/>
</dbReference>
<dbReference type="Proteomes" id="UP000325122">
    <property type="component" value="Unassembled WGS sequence"/>
</dbReference>
<dbReference type="EMBL" id="VWOJ01000003">
    <property type="protein sequence ID" value="KAA5802243.1"/>
    <property type="molecule type" value="Genomic_DNA"/>
</dbReference>
<dbReference type="RefSeq" id="WP_150023494.1">
    <property type="nucleotide sequence ID" value="NZ_VWOJ01000003.1"/>
</dbReference>
<evidence type="ECO:0000313" key="2">
    <source>
        <dbReference type="Proteomes" id="UP000325122"/>
    </source>
</evidence>
<dbReference type="GO" id="GO:0044781">
    <property type="term" value="P:bacterial-type flagellum organization"/>
    <property type="evidence" value="ECO:0007669"/>
    <property type="project" value="InterPro"/>
</dbReference>
<keyword evidence="1" id="KW-0969">Cilium</keyword>
<organism evidence="1 2">
    <name type="scientific">Alkalicaulis satelles</name>
    <dbReference type="NCBI Taxonomy" id="2609175"/>
    <lineage>
        <taxon>Bacteria</taxon>
        <taxon>Pseudomonadati</taxon>
        <taxon>Pseudomonadota</taxon>
        <taxon>Alphaproteobacteria</taxon>
        <taxon>Maricaulales</taxon>
        <taxon>Maricaulaceae</taxon>
        <taxon>Alkalicaulis</taxon>
    </lineage>
</organism>
<dbReference type="NCBIfam" id="NF009435">
    <property type="entry name" value="PRK12794.1"/>
    <property type="match status" value="1"/>
</dbReference>
<sequence>MSYQAYQTASSRTEDPRATEYRLMGFVTRELMAVRECGASDIRKKAKALDRNRRVWSAFAADCASSGNALPETLRASIISLSIFVSKETSAAMRGETDLDTLIDINRTIMQGLAPAAETAAAS</sequence>
<comment type="caution">
    <text evidence="1">The sequence shown here is derived from an EMBL/GenBank/DDBJ whole genome shotgun (WGS) entry which is preliminary data.</text>
</comment>
<keyword evidence="2" id="KW-1185">Reference proteome</keyword>
<evidence type="ECO:0000313" key="1">
    <source>
        <dbReference type="EMBL" id="KAA5802243.1"/>
    </source>
</evidence>
<name>A0A5M6ZC00_9PROT</name>
<gene>
    <name evidence="1" type="primary">flaF</name>
    <name evidence="1" type="ORF">F1654_10430</name>
</gene>
<proteinExistence type="predicted"/>
<dbReference type="AlphaFoldDB" id="A0A5M6ZC00"/>
<accession>A0A5M6ZC00</accession>
<protein>
    <submittedName>
        <fullName evidence="1">Flagellar biosynthesis regulator FlaF</fullName>
    </submittedName>
</protein>
<keyword evidence="1" id="KW-0966">Cell projection</keyword>
<keyword evidence="1" id="KW-0282">Flagellum</keyword>
<dbReference type="Pfam" id="PF07309">
    <property type="entry name" value="FlaF"/>
    <property type="match status" value="1"/>
</dbReference>